<dbReference type="GO" id="GO:0032297">
    <property type="term" value="P:negative regulation of DNA-templated DNA replication initiation"/>
    <property type="evidence" value="ECO:0007669"/>
    <property type="project" value="InterPro"/>
</dbReference>
<dbReference type="SUPFAM" id="SSF52540">
    <property type="entry name" value="P-loop containing nucleoside triphosphate hydrolases"/>
    <property type="match status" value="1"/>
</dbReference>
<dbReference type="NCBIfam" id="TIGR03420">
    <property type="entry name" value="DnaA_homol_Hda"/>
    <property type="match status" value="1"/>
</dbReference>
<protein>
    <submittedName>
        <fullName evidence="3">Regulatory inactivation of DnaA Hda protein</fullName>
    </submittedName>
</protein>
<reference evidence="3 4" key="1">
    <citation type="submission" date="2017-05" db="EMBL/GenBank/DDBJ databases">
        <title>Genomic insights into alkan degradation activity of Oleiphilus messinensis.</title>
        <authorList>
            <person name="Kozyavkin S.A."/>
            <person name="Slesarev A.I."/>
            <person name="Golyshin P.N."/>
            <person name="Korzhenkov A."/>
            <person name="Golyshina O.N."/>
            <person name="Toshchakov S.V."/>
        </authorList>
    </citation>
    <scope>NUCLEOTIDE SEQUENCE [LARGE SCALE GENOMIC DNA]</scope>
    <source>
        <strain evidence="3 4">ME102</strain>
    </source>
</reference>
<dbReference type="PANTHER" id="PTHR30050:SF5">
    <property type="entry name" value="DNAA REGULATORY INACTIVATOR HDA"/>
    <property type="match status" value="1"/>
</dbReference>
<gene>
    <name evidence="3" type="ORF">OLMES_3616</name>
</gene>
<dbReference type="Pfam" id="PF22688">
    <property type="entry name" value="Hda_lid"/>
    <property type="match status" value="1"/>
</dbReference>
<dbReference type="InterPro" id="IPR027417">
    <property type="entry name" value="P-loop_NTPase"/>
</dbReference>
<dbReference type="Gene3D" id="3.40.50.300">
    <property type="entry name" value="P-loop containing nucleotide triphosphate hydrolases"/>
    <property type="match status" value="1"/>
</dbReference>
<dbReference type="EMBL" id="CP021425">
    <property type="protein sequence ID" value="ARU57643.1"/>
    <property type="molecule type" value="Genomic_DNA"/>
</dbReference>
<dbReference type="GO" id="GO:0006270">
    <property type="term" value="P:DNA replication initiation"/>
    <property type="evidence" value="ECO:0007669"/>
    <property type="project" value="TreeGrafter"/>
</dbReference>
<name>A0A1Y0IE27_9GAMM</name>
<sequence length="235" mass="26571">MVDLFSLEQLSLPLAIRDEDTFANFLAKGNEMVLSMLNGMWEVDKGDVYFLFGANSSGKTHLLQAACHDASQRGMRAIYFPARELIRLEVEILQGCETLDLVCVDDVEILLGDPEWELGLFTLYNRLKDSGKTLLISSACAVTQLNCQLADLKSRLQHGVGLRLLEPDEHQKAEIFQFRARLRGLEVTEEVMTFIMRRSQRSLGDLLHVLQKLDDVSLSAKRKLTVPFVKQSLGW</sequence>
<evidence type="ECO:0000259" key="2">
    <source>
        <dbReference type="Pfam" id="PF22688"/>
    </source>
</evidence>
<dbReference type="KEGG" id="ome:OLMES_3616"/>
<evidence type="ECO:0000259" key="1">
    <source>
        <dbReference type="Pfam" id="PF00308"/>
    </source>
</evidence>
<accession>A0A1Y0IE27</accession>
<dbReference type="Gene3D" id="1.10.8.60">
    <property type="match status" value="1"/>
</dbReference>
<dbReference type="InterPro" id="IPR013317">
    <property type="entry name" value="DnaA_dom"/>
</dbReference>
<dbReference type="Pfam" id="PF00308">
    <property type="entry name" value="Bac_DnaA"/>
    <property type="match status" value="1"/>
</dbReference>
<dbReference type="CDD" id="cd01120">
    <property type="entry name" value="RecA-like_superfamily"/>
    <property type="match status" value="1"/>
</dbReference>
<organism evidence="3 4">
    <name type="scientific">Oleiphilus messinensis</name>
    <dbReference type="NCBI Taxonomy" id="141451"/>
    <lineage>
        <taxon>Bacteria</taxon>
        <taxon>Pseudomonadati</taxon>
        <taxon>Pseudomonadota</taxon>
        <taxon>Gammaproteobacteria</taxon>
        <taxon>Oceanospirillales</taxon>
        <taxon>Oleiphilaceae</taxon>
        <taxon>Oleiphilus</taxon>
    </lineage>
</organism>
<evidence type="ECO:0000313" key="3">
    <source>
        <dbReference type="EMBL" id="ARU57643.1"/>
    </source>
</evidence>
<dbReference type="PANTHER" id="PTHR30050">
    <property type="entry name" value="CHROMOSOMAL REPLICATION INITIATOR PROTEIN DNAA"/>
    <property type="match status" value="1"/>
</dbReference>
<dbReference type="InterPro" id="IPR017788">
    <property type="entry name" value="Hda"/>
</dbReference>
<feature type="domain" description="Hda lid" evidence="2">
    <location>
        <begin position="170"/>
        <end position="233"/>
    </location>
</feature>
<feature type="domain" description="Chromosomal replication initiator protein DnaA ATPAse" evidence="1">
    <location>
        <begin position="47"/>
        <end position="160"/>
    </location>
</feature>
<keyword evidence="4" id="KW-1185">Reference proteome</keyword>
<proteinExistence type="predicted"/>
<evidence type="ECO:0000313" key="4">
    <source>
        <dbReference type="Proteomes" id="UP000196027"/>
    </source>
</evidence>
<dbReference type="AlphaFoldDB" id="A0A1Y0IE27"/>
<dbReference type="InterPro" id="IPR055199">
    <property type="entry name" value="Hda_lid"/>
</dbReference>
<dbReference type="Proteomes" id="UP000196027">
    <property type="component" value="Chromosome"/>
</dbReference>